<reference evidence="1" key="1">
    <citation type="submission" date="2017-07" db="EMBL/GenBank/DDBJ databases">
        <title>Taro Niue Genome Assembly and Annotation.</title>
        <authorList>
            <person name="Atibalentja N."/>
            <person name="Keating K."/>
            <person name="Fields C.J."/>
        </authorList>
    </citation>
    <scope>NUCLEOTIDE SEQUENCE</scope>
    <source>
        <strain evidence="1">Niue_2</strain>
        <tissue evidence="1">Leaf</tissue>
    </source>
</reference>
<evidence type="ECO:0000313" key="2">
    <source>
        <dbReference type="Proteomes" id="UP000652761"/>
    </source>
</evidence>
<evidence type="ECO:0000313" key="1">
    <source>
        <dbReference type="EMBL" id="MQL99608.1"/>
    </source>
</evidence>
<name>A0A843VSE7_COLES</name>
<protein>
    <submittedName>
        <fullName evidence="1">Uncharacterized protein</fullName>
    </submittedName>
</protein>
<proteinExistence type="predicted"/>
<dbReference type="EMBL" id="NMUH01002378">
    <property type="protein sequence ID" value="MQL99608.1"/>
    <property type="molecule type" value="Genomic_DNA"/>
</dbReference>
<organism evidence="1 2">
    <name type="scientific">Colocasia esculenta</name>
    <name type="common">Wild taro</name>
    <name type="synonym">Arum esculentum</name>
    <dbReference type="NCBI Taxonomy" id="4460"/>
    <lineage>
        <taxon>Eukaryota</taxon>
        <taxon>Viridiplantae</taxon>
        <taxon>Streptophyta</taxon>
        <taxon>Embryophyta</taxon>
        <taxon>Tracheophyta</taxon>
        <taxon>Spermatophyta</taxon>
        <taxon>Magnoliopsida</taxon>
        <taxon>Liliopsida</taxon>
        <taxon>Araceae</taxon>
        <taxon>Aroideae</taxon>
        <taxon>Colocasieae</taxon>
        <taxon>Colocasia</taxon>
    </lineage>
</organism>
<dbReference type="AlphaFoldDB" id="A0A843VSE7"/>
<accession>A0A843VSE7</accession>
<gene>
    <name evidence="1" type="ORF">Taro_032330</name>
</gene>
<sequence>MPLQEGEGDEGAVIIREHHEVEDDGTFSQDDGPITSKSCLTAETVKSLLKEMAAMCTVQVREMASLVGVSSAATEKDIKGAFSGVYRWWSASIRVGGSRDHTEPRVMGHRAGVGVAASCRTGLLFSLHRSVIGELDEELDANLDLSKLRAQPLKPVIH</sequence>
<dbReference type="Proteomes" id="UP000652761">
    <property type="component" value="Unassembled WGS sequence"/>
</dbReference>
<comment type="caution">
    <text evidence="1">The sequence shown here is derived from an EMBL/GenBank/DDBJ whole genome shotgun (WGS) entry which is preliminary data.</text>
</comment>
<keyword evidence="2" id="KW-1185">Reference proteome</keyword>